<protein>
    <recommendedName>
        <fullName evidence="4">EamA-like transporter family protein</fullName>
    </recommendedName>
</protein>
<evidence type="ECO:0008006" key="4">
    <source>
        <dbReference type="Google" id="ProtNLM"/>
    </source>
</evidence>
<accession>A0A517NVW6</accession>
<organism evidence="2 3">
    <name type="scientific">Stieleria marina</name>
    <dbReference type="NCBI Taxonomy" id="1930275"/>
    <lineage>
        <taxon>Bacteria</taxon>
        <taxon>Pseudomonadati</taxon>
        <taxon>Planctomycetota</taxon>
        <taxon>Planctomycetia</taxon>
        <taxon>Pirellulales</taxon>
        <taxon>Pirellulaceae</taxon>
        <taxon>Stieleria</taxon>
    </lineage>
</organism>
<keyword evidence="1" id="KW-1133">Transmembrane helix</keyword>
<feature type="transmembrane region" description="Helical" evidence="1">
    <location>
        <begin position="194"/>
        <end position="213"/>
    </location>
</feature>
<proteinExistence type="predicted"/>
<dbReference type="InterPro" id="IPR037185">
    <property type="entry name" value="EmrE-like"/>
</dbReference>
<dbReference type="RefSeq" id="WP_145419131.1">
    <property type="nucleotide sequence ID" value="NZ_CP036526.1"/>
</dbReference>
<evidence type="ECO:0000313" key="3">
    <source>
        <dbReference type="Proteomes" id="UP000319817"/>
    </source>
</evidence>
<feature type="transmembrane region" description="Helical" evidence="1">
    <location>
        <begin position="288"/>
        <end position="307"/>
    </location>
</feature>
<keyword evidence="1" id="KW-0812">Transmembrane</keyword>
<name>A0A517NVW6_9BACT</name>
<reference evidence="2 3" key="1">
    <citation type="submission" date="2019-02" db="EMBL/GenBank/DDBJ databases">
        <title>Deep-cultivation of Planctomycetes and their phenomic and genomic characterization uncovers novel biology.</title>
        <authorList>
            <person name="Wiegand S."/>
            <person name="Jogler M."/>
            <person name="Boedeker C."/>
            <person name="Pinto D."/>
            <person name="Vollmers J."/>
            <person name="Rivas-Marin E."/>
            <person name="Kohn T."/>
            <person name="Peeters S.H."/>
            <person name="Heuer A."/>
            <person name="Rast P."/>
            <person name="Oberbeckmann S."/>
            <person name="Bunk B."/>
            <person name="Jeske O."/>
            <person name="Meyerdierks A."/>
            <person name="Storesund J.E."/>
            <person name="Kallscheuer N."/>
            <person name="Luecker S."/>
            <person name="Lage O.M."/>
            <person name="Pohl T."/>
            <person name="Merkel B.J."/>
            <person name="Hornburger P."/>
            <person name="Mueller R.-W."/>
            <person name="Bruemmer F."/>
            <person name="Labrenz M."/>
            <person name="Spormann A.M."/>
            <person name="Op den Camp H."/>
            <person name="Overmann J."/>
            <person name="Amann R."/>
            <person name="Jetten M.S.M."/>
            <person name="Mascher T."/>
            <person name="Medema M.H."/>
            <person name="Devos D.P."/>
            <person name="Kaster A.-K."/>
            <person name="Ovreas L."/>
            <person name="Rohde M."/>
            <person name="Galperin M.Y."/>
            <person name="Jogler C."/>
        </authorList>
    </citation>
    <scope>NUCLEOTIDE SEQUENCE [LARGE SCALE GENOMIC DNA]</scope>
    <source>
        <strain evidence="2 3">K23_9</strain>
    </source>
</reference>
<gene>
    <name evidence="2" type="ORF">K239x_32550</name>
</gene>
<dbReference type="SUPFAM" id="SSF103481">
    <property type="entry name" value="Multidrug resistance efflux transporter EmrE"/>
    <property type="match status" value="1"/>
</dbReference>
<evidence type="ECO:0000313" key="2">
    <source>
        <dbReference type="EMBL" id="QDT11261.1"/>
    </source>
</evidence>
<feature type="transmembrane region" description="Helical" evidence="1">
    <location>
        <begin position="135"/>
        <end position="154"/>
    </location>
</feature>
<dbReference type="Proteomes" id="UP000319817">
    <property type="component" value="Chromosome"/>
</dbReference>
<feature type="transmembrane region" description="Helical" evidence="1">
    <location>
        <begin position="83"/>
        <end position="101"/>
    </location>
</feature>
<dbReference type="OrthoDB" id="259867at2"/>
<keyword evidence="3" id="KW-1185">Reference proteome</keyword>
<keyword evidence="1" id="KW-0472">Membrane</keyword>
<sequence>MHLLLPLLASVLLICGLILIKRAGDLYSDNSCFKTASEGSAGSVRTIGSITPMFLTNTMSAVVFSCLWVLGGDGQPAHMLWQPAIIAALFTSGLVSTYLAIGHGDVSIATPVLGVKVLLVAVMLTLFFGHQLPGTVWIAAILAMIGIGVIQWTGRIEAKRVVLTITFALMAAISFATFDVLVQHWAGAWGAGRFLPIVYWIVGGLSCVLIPWVKFDVIRDPRVGRLLLLGSLLVALQACCITVAVAVFADAAKINVVYTLRGLWGVLLAWAAAKIWGGSEAHLSQQVMVTRVAGAALLTAAVVLVILSTK</sequence>
<dbReference type="AlphaFoldDB" id="A0A517NVW6"/>
<dbReference type="EMBL" id="CP036526">
    <property type="protein sequence ID" value="QDT11261.1"/>
    <property type="molecule type" value="Genomic_DNA"/>
</dbReference>
<feature type="transmembrane region" description="Helical" evidence="1">
    <location>
        <begin position="225"/>
        <end position="249"/>
    </location>
</feature>
<evidence type="ECO:0000256" key="1">
    <source>
        <dbReference type="SAM" id="Phobius"/>
    </source>
</evidence>
<feature type="transmembrane region" description="Helical" evidence="1">
    <location>
        <begin position="107"/>
        <end position="128"/>
    </location>
</feature>
<feature type="transmembrane region" description="Helical" evidence="1">
    <location>
        <begin position="160"/>
        <end position="182"/>
    </location>
</feature>
<feature type="transmembrane region" description="Helical" evidence="1">
    <location>
        <begin position="47"/>
        <end position="71"/>
    </location>
</feature>